<accession>A0A9P8Q662</accession>
<reference evidence="1" key="2">
    <citation type="submission" date="2021-01" db="EMBL/GenBank/DDBJ databases">
        <authorList>
            <person name="Schikora-Tamarit M.A."/>
        </authorList>
    </citation>
    <scope>NUCLEOTIDE SEQUENCE</scope>
    <source>
        <strain evidence="1">CBS2887</strain>
    </source>
</reference>
<organism evidence="1 2">
    <name type="scientific">Wickerhamomyces pijperi</name>
    <name type="common">Yeast</name>
    <name type="synonym">Pichia pijperi</name>
    <dbReference type="NCBI Taxonomy" id="599730"/>
    <lineage>
        <taxon>Eukaryota</taxon>
        <taxon>Fungi</taxon>
        <taxon>Dikarya</taxon>
        <taxon>Ascomycota</taxon>
        <taxon>Saccharomycotina</taxon>
        <taxon>Saccharomycetes</taxon>
        <taxon>Phaffomycetales</taxon>
        <taxon>Wickerhamomycetaceae</taxon>
        <taxon>Wickerhamomyces</taxon>
    </lineage>
</organism>
<comment type="caution">
    <text evidence="1">The sequence shown here is derived from an EMBL/GenBank/DDBJ whole genome shotgun (WGS) entry which is preliminary data.</text>
</comment>
<evidence type="ECO:0000313" key="1">
    <source>
        <dbReference type="EMBL" id="KAH3684712.1"/>
    </source>
</evidence>
<dbReference type="Proteomes" id="UP000774326">
    <property type="component" value="Unassembled WGS sequence"/>
</dbReference>
<protein>
    <submittedName>
        <fullName evidence="1">Uncharacterized protein</fullName>
    </submittedName>
</protein>
<name>A0A9P8Q662_WICPI</name>
<keyword evidence="2" id="KW-1185">Reference proteome</keyword>
<evidence type="ECO:0000313" key="2">
    <source>
        <dbReference type="Proteomes" id="UP000774326"/>
    </source>
</evidence>
<reference evidence="1" key="1">
    <citation type="journal article" date="2021" name="Open Biol.">
        <title>Shared evolutionary footprints suggest mitochondrial oxidative damage underlies multiple complex I losses in fungi.</title>
        <authorList>
            <person name="Schikora-Tamarit M.A."/>
            <person name="Marcet-Houben M."/>
            <person name="Nosek J."/>
            <person name="Gabaldon T."/>
        </authorList>
    </citation>
    <scope>NUCLEOTIDE SEQUENCE</scope>
    <source>
        <strain evidence="1">CBS2887</strain>
    </source>
</reference>
<gene>
    <name evidence="1" type="ORF">WICPIJ_004298</name>
</gene>
<dbReference type="EMBL" id="JAEUBG010002352">
    <property type="protein sequence ID" value="KAH3684712.1"/>
    <property type="molecule type" value="Genomic_DNA"/>
</dbReference>
<sequence>MYFFINCGKSEDKLTDSLMMSSISGKSGYFSSTHHSKFSKYAGNWKPSLILEMFNTNFKQDLNSGRLEQSKDCNSDCKLRLSWNFPSPILITLSKKRKMSKKTSEEIATTPSHDPIVTQSHDFPITLLEQPWHSGELGHLDPSSK</sequence>
<proteinExistence type="predicted"/>
<dbReference type="AlphaFoldDB" id="A0A9P8Q662"/>